<proteinExistence type="predicted"/>
<evidence type="ECO:0000313" key="3">
    <source>
        <dbReference type="Proteomes" id="UP001305414"/>
    </source>
</evidence>
<dbReference type="InterPro" id="IPR044089">
    <property type="entry name" value="Alr1-like"/>
</dbReference>
<name>A0AAN7ULZ8_9PEZI</name>
<feature type="compositionally biased region" description="Basic and acidic residues" evidence="1">
    <location>
        <begin position="1"/>
        <end position="13"/>
    </location>
</feature>
<dbReference type="Gene3D" id="3.30.460.20">
    <property type="entry name" value="CorA soluble domain-like"/>
    <property type="match status" value="1"/>
</dbReference>
<dbReference type="InterPro" id="IPR045861">
    <property type="entry name" value="CorA_cytoplasmic_dom"/>
</dbReference>
<dbReference type="GO" id="GO:0010961">
    <property type="term" value="P:intracellular magnesium ion homeostasis"/>
    <property type="evidence" value="ECO:0007669"/>
    <property type="project" value="TreeGrafter"/>
</dbReference>
<reference evidence="2 3" key="1">
    <citation type="submission" date="2023-10" db="EMBL/GenBank/DDBJ databases">
        <title>Draft genome sequence of Xylaria bambusicola isolate GMP-LS, the root and basal stem rot pathogen of sugarcane in Indonesia.</title>
        <authorList>
            <person name="Selvaraj P."/>
            <person name="Muralishankar V."/>
            <person name="Muruganantham S."/>
            <person name="Sp S."/>
            <person name="Haryani S."/>
            <person name="Lau K.J.X."/>
            <person name="Naqvi N.I."/>
        </authorList>
    </citation>
    <scope>NUCLEOTIDE SEQUENCE [LARGE SCALE GENOMIC DNA]</scope>
    <source>
        <strain evidence="2">GMP-LS</strain>
    </source>
</reference>
<dbReference type="Pfam" id="PF01544">
    <property type="entry name" value="CorA"/>
    <property type="match status" value="1"/>
</dbReference>
<evidence type="ECO:0000313" key="2">
    <source>
        <dbReference type="EMBL" id="KAK5628816.1"/>
    </source>
</evidence>
<comment type="caution">
    <text evidence="2">The sequence shown here is derived from an EMBL/GenBank/DDBJ whole genome shotgun (WGS) entry which is preliminary data.</text>
</comment>
<dbReference type="Proteomes" id="UP001305414">
    <property type="component" value="Unassembled WGS sequence"/>
</dbReference>
<dbReference type="PANTHER" id="PTHR21535:SF55">
    <property type="entry name" value="MAGNESIUM TRANSPORTER ALR1-RELATED"/>
    <property type="match status" value="1"/>
</dbReference>
<dbReference type="SUPFAM" id="SSF143865">
    <property type="entry name" value="CorA soluble domain-like"/>
    <property type="match status" value="1"/>
</dbReference>
<dbReference type="EMBL" id="JAWHQM010000009">
    <property type="protein sequence ID" value="KAK5628816.1"/>
    <property type="molecule type" value="Genomic_DNA"/>
</dbReference>
<dbReference type="Gene3D" id="1.20.58.340">
    <property type="entry name" value="Magnesium transport protein CorA, transmembrane region"/>
    <property type="match status" value="1"/>
</dbReference>
<dbReference type="InterPro" id="IPR002523">
    <property type="entry name" value="MgTranspt_CorA/ZnTranspt_ZntB"/>
</dbReference>
<gene>
    <name evidence="2" type="ORF">RRF57_004531</name>
</gene>
<dbReference type="PANTHER" id="PTHR21535">
    <property type="entry name" value="MAGNESIUM AND COBALT TRANSPORT PROTEIN/MITOCHONDRIAL IMPORT INNER MEMBRANE TRANSLOCASE SUBUNIT TIM8"/>
    <property type="match status" value="1"/>
</dbReference>
<dbReference type="GO" id="GO:0005886">
    <property type="term" value="C:plasma membrane"/>
    <property type="evidence" value="ECO:0007669"/>
    <property type="project" value="TreeGrafter"/>
</dbReference>
<protein>
    <submittedName>
        <fullName evidence="2">Uncharacterized protein</fullName>
    </submittedName>
</protein>
<dbReference type="CDD" id="cd12829">
    <property type="entry name" value="Alr1p-like"/>
    <property type="match status" value="1"/>
</dbReference>
<dbReference type="GO" id="GO:0015095">
    <property type="term" value="F:magnesium ion transmembrane transporter activity"/>
    <property type="evidence" value="ECO:0007669"/>
    <property type="project" value="InterPro"/>
</dbReference>
<feature type="region of interest" description="Disordered" evidence="1">
    <location>
        <begin position="1"/>
        <end position="65"/>
    </location>
</feature>
<evidence type="ECO:0000256" key="1">
    <source>
        <dbReference type="SAM" id="MobiDB-lite"/>
    </source>
</evidence>
<accession>A0AAN7ULZ8</accession>
<dbReference type="AlphaFoldDB" id="A0AAN7ULZ8"/>
<organism evidence="2 3">
    <name type="scientific">Xylaria bambusicola</name>
    <dbReference type="NCBI Taxonomy" id="326684"/>
    <lineage>
        <taxon>Eukaryota</taxon>
        <taxon>Fungi</taxon>
        <taxon>Dikarya</taxon>
        <taxon>Ascomycota</taxon>
        <taxon>Pezizomycotina</taxon>
        <taxon>Sordariomycetes</taxon>
        <taxon>Xylariomycetidae</taxon>
        <taxon>Xylariales</taxon>
        <taxon>Xylariaceae</taxon>
        <taxon>Xylaria</taxon>
    </lineage>
</organism>
<keyword evidence="3" id="KW-1185">Reference proteome</keyword>
<sequence length="488" mass="54719">MTDSLKDTPDVRRGANPSQHPAISSERRPTSLPNSVKAFAEPRHRELSMSESKCIGGRGGGGLGRLERLARTTSVGSDPGCHDRPCTTGRDTASLATNRSVEDDGCHSVHKEHPKGRSYIGFDYLEALTPSGKREQPTRRVFYSLQPESPTPHGLPVAPIDGNFIGIPCGKADLVKKEDAAQNLTEAYKGHAEPNRFSFFSSALEFTIHAAEFSDLVLPGEDVRSLLNFPKRDPNGVWWLNVNSPTREEIRTICVAFGIHPLTIEDIATMESREKIELFPSYYFACFRSFKRMEQPDRVNYTPLNVYAVVFREGIISFSFLPNVHASQVWSRIAMLKERISLSSDWICYALIDDIVNSFAPAINRVECEADTIEDQVFIARPNDNQEFVRKIGRARKDVMCLMSLLGGKANVLRVFTKRCSEDYNVTPSIDIGLYLDVIQDHVMTMTNNLAHFERMLARSHANYLAQLSISNIDQGNRTNQFLSRITS</sequence>